<dbReference type="OMA" id="MIHRNTH"/>
<dbReference type="InterPro" id="IPR036249">
    <property type="entry name" value="Thioredoxin-like_sf"/>
</dbReference>
<evidence type="ECO:0000256" key="7">
    <source>
        <dbReference type="SAM" id="Phobius"/>
    </source>
</evidence>
<evidence type="ECO:0000313" key="10">
    <source>
        <dbReference type="Proteomes" id="UP000824469"/>
    </source>
</evidence>
<protein>
    <recommendedName>
        <fullName evidence="8">Thioredoxin domain-containing protein</fullName>
    </recommendedName>
</protein>
<feature type="domain" description="Thioredoxin" evidence="8">
    <location>
        <begin position="21"/>
        <end position="151"/>
    </location>
</feature>
<proteinExistence type="predicted"/>
<keyword evidence="6" id="KW-0325">Glycoprotein</keyword>
<dbReference type="AlphaFoldDB" id="A0AA38GCZ5"/>
<reference evidence="9 10" key="1">
    <citation type="journal article" date="2021" name="Nat. Plants">
        <title>The Taxus genome provides insights into paclitaxel biosynthesis.</title>
        <authorList>
            <person name="Xiong X."/>
            <person name="Gou J."/>
            <person name="Liao Q."/>
            <person name="Li Y."/>
            <person name="Zhou Q."/>
            <person name="Bi G."/>
            <person name="Li C."/>
            <person name="Du R."/>
            <person name="Wang X."/>
            <person name="Sun T."/>
            <person name="Guo L."/>
            <person name="Liang H."/>
            <person name="Lu P."/>
            <person name="Wu Y."/>
            <person name="Zhang Z."/>
            <person name="Ro D.K."/>
            <person name="Shang Y."/>
            <person name="Huang S."/>
            <person name="Yan J."/>
        </authorList>
    </citation>
    <scope>NUCLEOTIDE SEQUENCE [LARGE SCALE GENOMIC DNA]</scope>
    <source>
        <strain evidence="9">Ta-2019</strain>
    </source>
</reference>
<accession>A0AA38GCZ5</accession>
<evidence type="ECO:0000256" key="6">
    <source>
        <dbReference type="ARBA" id="ARBA00023180"/>
    </source>
</evidence>
<comment type="caution">
    <text evidence="9">The sequence shown here is derived from an EMBL/GenBank/DDBJ whole genome shotgun (WGS) entry which is preliminary data.</text>
</comment>
<keyword evidence="5 7" id="KW-0472">Membrane</keyword>
<organism evidence="9 10">
    <name type="scientific">Taxus chinensis</name>
    <name type="common">Chinese yew</name>
    <name type="synonym">Taxus wallichiana var. chinensis</name>
    <dbReference type="NCBI Taxonomy" id="29808"/>
    <lineage>
        <taxon>Eukaryota</taxon>
        <taxon>Viridiplantae</taxon>
        <taxon>Streptophyta</taxon>
        <taxon>Embryophyta</taxon>
        <taxon>Tracheophyta</taxon>
        <taxon>Spermatophyta</taxon>
        <taxon>Pinopsida</taxon>
        <taxon>Pinidae</taxon>
        <taxon>Conifers II</taxon>
        <taxon>Cupressales</taxon>
        <taxon>Taxaceae</taxon>
        <taxon>Taxus</taxon>
    </lineage>
</organism>
<dbReference type="SUPFAM" id="SSF52833">
    <property type="entry name" value="Thioredoxin-like"/>
    <property type="match status" value="1"/>
</dbReference>
<sequence>MVVQLMWMGMAMAETRVCPIPSVNDALFKNSLKPPDVVGAGPRVAELDEVSLERALNFLQKSGSNYMAVLFYASWCPFSKLCQPVFSALSSMFPTIHHVAIEESAIRPSLLSRYGVHSFPSLFLQNHTSRVRYNGSRKLESIAAFYKNITGIEPVSPNPLTPVDGSNLRGLDLVKDIENEKHCPYSWAKSPEKLLQEDTYLTLAILFLVSRILYFLFPKVLLWLKQIWKRHVFPANVARMREYTPTYMERILYIFNTNRIKSSLKFCKTGNFQGGAMNARAWASKSLASVSLGEGSSSKTGSIGEAR</sequence>
<dbReference type="CDD" id="cd02999">
    <property type="entry name" value="PDI_a_ERp44_like"/>
    <property type="match status" value="1"/>
</dbReference>
<evidence type="ECO:0000256" key="2">
    <source>
        <dbReference type="ARBA" id="ARBA00022692"/>
    </source>
</evidence>
<keyword evidence="10" id="KW-1185">Reference proteome</keyword>
<evidence type="ECO:0000259" key="8">
    <source>
        <dbReference type="PROSITE" id="PS51352"/>
    </source>
</evidence>
<keyword evidence="3" id="KW-0732">Signal</keyword>
<comment type="subcellular location">
    <subcellularLocation>
        <location evidence="1">Membrane</location>
        <topology evidence="1">Single-pass membrane protein</topology>
    </subcellularLocation>
</comment>
<evidence type="ECO:0000313" key="9">
    <source>
        <dbReference type="EMBL" id="KAH9321024.1"/>
    </source>
</evidence>
<keyword evidence="2 7" id="KW-0812">Transmembrane</keyword>
<dbReference type="InterPro" id="IPR013766">
    <property type="entry name" value="Thioredoxin_domain"/>
</dbReference>
<dbReference type="PANTHER" id="PTHR46854:SF1">
    <property type="entry name" value="5'-ADENYLYLSULFATE REDUCTASE-LIKE 4-RELATED"/>
    <property type="match status" value="1"/>
</dbReference>
<dbReference type="Pfam" id="PF00085">
    <property type="entry name" value="Thioredoxin"/>
    <property type="match status" value="1"/>
</dbReference>
<evidence type="ECO:0000256" key="1">
    <source>
        <dbReference type="ARBA" id="ARBA00004167"/>
    </source>
</evidence>
<dbReference type="PROSITE" id="PS51352">
    <property type="entry name" value="THIOREDOXIN_2"/>
    <property type="match status" value="1"/>
</dbReference>
<dbReference type="PANTHER" id="PTHR46854">
    <property type="entry name" value="5'-ADENYLYLSULFATE REDUCTASE-LIKE 4-RELATED"/>
    <property type="match status" value="1"/>
</dbReference>
<feature type="transmembrane region" description="Helical" evidence="7">
    <location>
        <begin position="200"/>
        <end position="224"/>
    </location>
</feature>
<evidence type="ECO:0000256" key="3">
    <source>
        <dbReference type="ARBA" id="ARBA00022729"/>
    </source>
</evidence>
<dbReference type="Proteomes" id="UP000824469">
    <property type="component" value="Unassembled WGS sequence"/>
</dbReference>
<evidence type="ECO:0000256" key="5">
    <source>
        <dbReference type="ARBA" id="ARBA00023136"/>
    </source>
</evidence>
<keyword evidence="4 7" id="KW-1133">Transmembrane helix</keyword>
<dbReference type="Gene3D" id="3.40.30.10">
    <property type="entry name" value="Glutaredoxin"/>
    <property type="match status" value="1"/>
</dbReference>
<evidence type="ECO:0000256" key="4">
    <source>
        <dbReference type="ARBA" id="ARBA00022989"/>
    </source>
</evidence>
<dbReference type="GO" id="GO:0016020">
    <property type="term" value="C:membrane"/>
    <property type="evidence" value="ECO:0007669"/>
    <property type="project" value="UniProtKB-SubCell"/>
</dbReference>
<name>A0AA38GCZ5_TAXCH</name>
<gene>
    <name evidence="9" type="ORF">KI387_015663</name>
</gene>
<dbReference type="InterPro" id="IPR044606">
    <property type="entry name" value="APRL4/6"/>
</dbReference>
<dbReference type="EMBL" id="JAHRHJ020000003">
    <property type="protein sequence ID" value="KAH9321024.1"/>
    <property type="molecule type" value="Genomic_DNA"/>
</dbReference>